<dbReference type="KEGG" id="nso:NIASO_01510"/>
<dbReference type="AlphaFoldDB" id="W0EYS0"/>
<dbReference type="GO" id="GO:0005886">
    <property type="term" value="C:plasma membrane"/>
    <property type="evidence" value="ECO:0007669"/>
    <property type="project" value="UniProtKB-SubCell"/>
</dbReference>
<evidence type="ECO:0000256" key="6">
    <source>
        <dbReference type="SAM" id="Phobius"/>
    </source>
</evidence>
<dbReference type="HOGENOM" id="CLU_063455_0_0_10"/>
<keyword evidence="5 6" id="KW-0472">Membrane</keyword>
<evidence type="ECO:0000256" key="5">
    <source>
        <dbReference type="ARBA" id="ARBA00023136"/>
    </source>
</evidence>
<evidence type="ECO:0000259" key="7">
    <source>
        <dbReference type="Pfam" id="PF02706"/>
    </source>
</evidence>
<evidence type="ECO:0000256" key="1">
    <source>
        <dbReference type="ARBA" id="ARBA00004651"/>
    </source>
</evidence>
<comment type="subcellular location">
    <subcellularLocation>
        <location evidence="1">Cell membrane</location>
        <topology evidence="1">Multi-pass membrane protein</topology>
    </subcellularLocation>
</comment>
<dbReference type="PANTHER" id="PTHR32309">
    <property type="entry name" value="TYROSINE-PROTEIN KINASE"/>
    <property type="match status" value="1"/>
</dbReference>
<dbReference type="Pfam" id="PF02706">
    <property type="entry name" value="Wzz"/>
    <property type="match status" value="1"/>
</dbReference>
<dbReference type="InterPro" id="IPR050445">
    <property type="entry name" value="Bact_polysacc_biosynth/exp"/>
</dbReference>
<dbReference type="PANTHER" id="PTHR32309:SF31">
    <property type="entry name" value="CAPSULAR EXOPOLYSACCHARIDE FAMILY"/>
    <property type="match status" value="1"/>
</dbReference>
<accession>W0EYS0</accession>
<dbReference type="OrthoDB" id="745212at2"/>
<feature type="transmembrane region" description="Helical" evidence="6">
    <location>
        <begin position="335"/>
        <end position="355"/>
    </location>
</feature>
<sequence length="362" mass="40389">MADEINTPEADEISLKNLILRARDWMRYLCSKWWLILSFGILGAVIGIFYAIRQKPIYKASTTFVLDTGEKSPGLSAYAGLASAFGIDMGGAGGIFQGENILELYKSRAMISRALLSTAIFNGKQQMLIDRLVEFRKLKEQWKTKAGLNNIQFNPSDNYPDPRQQILHDSLLSAIVKEINNGFLEVDKPDKKLNIIEVSVKAPDELFAKAFNEHLVKTVNDFYLQTKTKKSLENVVILQQKTDSIKDIMTGSIYRAASIADATPNQNPTRMAQRVAPIQNAQASAEINKSILEELVKNLELSKISLQKETPLIQIVDAPVLPLEKTRFSKIKGGILGGSILGLLSIIMLMFNRIYKNVLEQG</sequence>
<feature type="domain" description="Polysaccharide chain length determinant N-terminal" evidence="7">
    <location>
        <begin position="27"/>
        <end position="112"/>
    </location>
</feature>
<feature type="transmembrane region" description="Helical" evidence="6">
    <location>
        <begin position="33"/>
        <end position="52"/>
    </location>
</feature>
<reference evidence="8 9" key="1">
    <citation type="submission" date="2013-12" db="EMBL/GenBank/DDBJ databases">
        <authorList>
            <consortium name="DOE Joint Genome Institute"/>
            <person name="Eisen J."/>
            <person name="Huntemann M."/>
            <person name="Han J."/>
            <person name="Chen A."/>
            <person name="Kyrpides N."/>
            <person name="Mavromatis K."/>
            <person name="Markowitz V."/>
            <person name="Palaniappan K."/>
            <person name="Ivanova N."/>
            <person name="Schaumberg A."/>
            <person name="Pati A."/>
            <person name="Liolios K."/>
            <person name="Nordberg H.P."/>
            <person name="Cantor M.N."/>
            <person name="Hua S.X."/>
            <person name="Woyke T."/>
        </authorList>
    </citation>
    <scope>NUCLEOTIDE SEQUENCE [LARGE SCALE GENOMIC DNA]</scope>
    <source>
        <strain evidence="9">DSM 19437</strain>
    </source>
</reference>
<keyword evidence="2" id="KW-1003">Cell membrane</keyword>
<gene>
    <name evidence="8" type="ORF">NIASO_01510</name>
</gene>
<dbReference type="STRING" id="929713.NIASO_01510"/>
<protein>
    <submittedName>
        <fullName evidence="8">Lipopolysaccharide biosynthesis protein</fullName>
    </submittedName>
</protein>
<keyword evidence="3 6" id="KW-0812">Transmembrane</keyword>
<evidence type="ECO:0000313" key="9">
    <source>
        <dbReference type="Proteomes" id="UP000003586"/>
    </source>
</evidence>
<dbReference type="eggNOG" id="COG3206">
    <property type="taxonomic scope" value="Bacteria"/>
</dbReference>
<evidence type="ECO:0000256" key="2">
    <source>
        <dbReference type="ARBA" id="ARBA00022475"/>
    </source>
</evidence>
<organism evidence="8 9">
    <name type="scientific">Niabella soli DSM 19437</name>
    <dbReference type="NCBI Taxonomy" id="929713"/>
    <lineage>
        <taxon>Bacteria</taxon>
        <taxon>Pseudomonadati</taxon>
        <taxon>Bacteroidota</taxon>
        <taxon>Chitinophagia</taxon>
        <taxon>Chitinophagales</taxon>
        <taxon>Chitinophagaceae</taxon>
        <taxon>Niabella</taxon>
    </lineage>
</organism>
<evidence type="ECO:0000256" key="3">
    <source>
        <dbReference type="ARBA" id="ARBA00022692"/>
    </source>
</evidence>
<keyword evidence="4 6" id="KW-1133">Transmembrane helix</keyword>
<name>W0EYS0_9BACT</name>
<dbReference type="InterPro" id="IPR003856">
    <property type="entry name" value="LPS_length_determ_N"/>
</dbReference>
<dbReference type="Proteomes" id="UP000003586">
    <property type="component" value="Chromosome"/>
</dbReference>
<keyword evidence="9" id="KW-1185">Reference proteome</keyword>
<dbReference type="EMBL" id="CP007035">
    <property type="protein sequence ID" value="AHF14221.1"/>
    <property type="molecule type" value="Genomic_DNA"/>
</dbReference>
<proteinExistence type="predicted"/>
<dbReference type="RefSeq" id="WP_008582034.1">
    <property type="nucleotide sequence ID" value="NZ_CP007035.1"/>
</dbReference>
<evidence type="ECO:0000256" key="4">
    <source>
        <dbReference type="ARBA" id="ARBA00022989"/>
    </source>
</evidence>
<evidence type="ECO:0000313" key="8">
    <source>
        <dbReference type="EMBL" id="AHF14221.1"/>
    </source>
</evidence>